<keyword evidence="1" id="KW-1133">Transmembrane helix</keyword>
<accession>A0ABU6MNA0</accession>
<feature type="transmembrane region" description="Helical" evidence="1">
    <location>
        <begin position="94"/>
        <end position="117"/>
    </location>
</feature>
<keyword evidence="1" id="KW-0472">Membrane</keyword>
<evidence type="ECO:0000256" key="1">
    <source>
        <dbReference type="SAM" id="Phobius"/>
    </source>
</evidence>
<dbReference type="Proteomes" id="UP001341444">
    <property type="component" value="Unassembled WGS sequence"/>
</dbReference>
<protein>
    <submittedName>
        <fullName evidence="2">Spore cortex biosynthesis protein YabQ</fullName>
    </submittedName>
</protein>
<keyword evidence="1" id="KW-0812">Transmembrane</keyword>
<sequence>MSLTVQFYTMLAMIAMGSFFGASLDTYNRFLKRGKRKRWIIFLNDILFWMLQGLVIFYILFLVNQGEVRFYIFIALVCGFSFYQALLKGIYAKLLEAIIQVVATVWIFFIRFLNGLIISPLKWIVILVVSIFIGIGKVLLGLVQIGLKVLLWIVKVIITPIKWIGKGLWRLFPKKVKFAVERFWTSFAGKLKHSKNKLINGMKWLYTRFKRKP</sequence>
<dbReference type="NCBIfam" id="TIGR02893">
    <property type="entry name" value="spore_yabQ"/>
    <property type="match status" value="1"/>
</dbReference>
<dbReference type="RefSeq" id="WP_066267859.1">
    <property type="nucleotide sequence ID" value="NZ_JARMAB010000046.1"/>
</dbReference>
<feature type="transmembrane region" description="Helical" evidence="1">
    <location>
        <begin position="6"/>
        <end position="27"/>
    </location>
</feature>
<proteinExistence type="predicted"/>
<feature type="transmembrane region" description="Helical" evidence="1">
    <location>
        <begin position="123"/>
        <end position="143"/>
    </location>
</feature>
<organism evidence="2 3">
    <name type="scientific">Heyndrickxia acidicola</name>
    <dbReference type="NCBI Taxonomy" id="209389"/>
    <lineage>
        <taxon>Bacteria</taxon>
        <taxon>Bacillati</taxon>
        <taxon>Bacillota</taxon>
        <taxon>Bacilli</taxon>
        <taxon>Bacillales</taxon>
        <taxon>Bacillaceae</taxon>
        <taxon>Heyndrickxia</taxon>
    </lineage>
</organism>
<evidence type="ECO:0000313" key="3">
    <source>
        <dbReference type="Proteomes" id="UP001341444"/>
    </source>
</evidence>
<keyword evidence="3" id="KW-1185">Reference proteome</keyword>
<dbReference type="Pfam" id="PF09578">
    <property type="entry name" value="Spore_YabQ"/>
    <property type="match status" value="1"/>
</dbReference>
<gene>
    <name evidence="2" type="primary">yabQ</name>
    <name evidence="2" type="ORF">P4T90_23515</name>
</gene>
<dbReference type="EMBL" id="JARMAB010000046">
    <property type="protein sequence ID" value="MED1206000.1"/>
    <property type="molecule type" value="Genomic_DNA"/>
</dbReference>
<comment type="caution">
    <text evidence="2">The sequence shown here is derived from an EMBL/GenBank/DDBJ whole genome shotgun (WGS) entry which is preliminary data.</text>
</comment>
<reference evidence="2 3" key="1">
    <citation type="submission" date="2023-03" db="EMBL/GenBank/DDBJ databases">
        <title>Bacillus Genome Sequencing.</title>
        <authorList>
            <person name="Dunlap C."/>
        </authorList>
    </citation>
    <scope>NUCLEOTIDE SEQUENCE [LARGE SCALE GENOMIC DNA]</scope>
    <source>
        <strain evidence="2 3">B-23453</strain>
    </source>
</reference>
<dbReference type="InterPro" id="IPR019074">
    <property type="entry name" value="YabQ"/>
</dbReference>
<feature type="transmembrane region" description="Helical" evidence="1">
    <location>
        <begin position="39"/>
        <end position="62"/>
    </location>
</feature>
<evidence type="ECO:0000313" key="2">
    <source>
        <dbReference type="EMBL" id="MED1206000.1"/>
    </source>
</evidence>
<name>A0ABU6MNA0_9BACI</name>
<feature type="transmembrane region" description="Helical" evidence="1">
    <location>
        <begin position="68"/>
        <end position="87"/>
    </location>
</feature>